<dbReference type="GO" id="GO:0009103">
    <property type="term" value="P:lipopolysaccharide biosynthetic process"/>
    <property type="evidence" value="ECO:0007669"/>
    <property type="project" value="TreeGrafter"/>
</dbReference>
<evidence type="ECO:0000313" key="3">
    <source>
        <dbReference type="EMBL" id="RST76315.1"/>
    </source>
</evidence>
<keyword evidence="4" id="KW-1185">Reference proteome</keyword>
<dbReference type="CDD" id="cd03801">
    <property type="entry name" value="GT4_PimA-like"/>
    <property type="match status" value="1"/>
</dbReference>
<evidence type="ECO:0000259" key="2">
    <source>
        <dbReference type="Pfam" id="PF00534"/>
    </source>
</evidence>
<dbReference type="InterPro" id="IPR001296">
    <property type="entry name" value="Glyco_trans_1"/>
</dbReference>
<dbReference type="Proteomes" id="UP000287156">
    <property type="component" value="Unassembled WGS sequence"/>
</dbReference>
<dbReference type="Gene3D" id="3.40.50.2000">
    <property type="entry name" value="Glycogen Phosphorylase B"/>
    <property type="match status" value="1"/>
</dbReference>
<organism evidence="3 4">
    <name type="scientific">Siminovitchia acidinfaciens</name>
    <dbReference type="NCBI Taxonomy" id="2321395"/>
    <lineage>
        <taxon>Bacteria</taxon>
        <taxon>Bacillati</taxon>
        <taxon>Bacillota</taxon>
        <taxon>Bacilli</taxon>
        <taxon>Bacillales</taxon>
        <taxon>Bacillaceae</taxon>
        <taxon>Siminovitchia</taxon>
    </lineage>
</organism>
<name>A0A429Y4F6_9BACI</name>
<feature type="domain" description="Glycosyl transferase family 1" evidence="2">
    <location>
        <begin position="257"/>
        <end position="350"/>
    </location>
</feature>
<keyword evidence="1" id="KW-0808">Transferase</keyword>
<comment type="caution">
    <text evidence="3">The sequence shown here is derived from an EMBL/GenBank/DDBJ whole genome shotgun (WGS) entry which is preliminary data.</text>
</comment>
<dbReference type="Pfam" id="PF00534">
    <property type="entry name" value="Glycos_transf_1"/>
    <property type="match status" value="1"/>
</dbReference>
<dbReference type="EMBL" id="QYTV02000002">
    <property type="protein sequence ID" value="RST76315.1"/>
    <property type="molecule type" value="Genomic_DNA"/>
</dbReference>
<dbReference type="OrthoDB" id="9797829at2"/>
<dbReference type="SUPFAM" id="SSF53756">
    <property type="entry name" value="UDP-Glycosyltransferase/glycogen phosphorylase"/>
    <property type="match status" value="1"/>
</dbReference>
<evidence type="ECO:0000313" key="4">
    <source>
        <dbReference type="Proteomes" id="UP000287156"/>
    </source>
</evidence>
<reference evidence="3" key="1">
    <citation type="submission" date="2018-12" db="EMBL/GenBank/DDBJ databases">
        <authorList>
            <person name="Sun L."/>
            <person name="Chen Z."/>
        </authorList>
    </citation>
    <scope>NUCLEOTIDE SEQUENCE [LARGE SCALE GENOMIC DNA]</scope>
    <source>
        <strain evidence="3">3-2-2</strain>
    </source>
</reference>
<protein>
    <submittedName>
        <fullName evidence="3">Glycosyltransferase family 1 protein</fullName>
    </submittedName>
</protein>
<dbReference type="GO" id="GO:0016757">
    <property type="term" value="F:glycosyltransferase activity"/>
    <property type="evidence" value="ECO:0007669"/>
    <property type="project" value="InterPro"/>
</dbReference>
<dbReference type="AlphaFoldDB" id="A0A429Y4F6"/>
<dbReference type="PANTHER" id="PTHR46401:SF2">
    <property type="entry name" value="GLYCOSYLTRANSFERASE WBBK-RELATED"/>
    <property type="match status" value="1"/>
</dbReference>
<evidence type="ECO:0000256" key="1">
    <source>
        <dbReference type="ARBA" id="ARBA00022679"/>
    </source>
</evidence>
<proteinExistence type="predicted"/>
<sequence>MNAMTDSNLEVNIASYYGATDGSVSRVKMDPLGMVKLSELIPKWRMNPRKHLGTLNGSLTSGSSDRKVFVFKGYGDNGAAYLIYQIGRICHYQFGSPLFIVEHKKKIPRMPQLTHPRFDYPFEFRDITIGEMKKMMKPNDLFICNPAYSNKWFGPNLPMKKLMYLQGMNTYPVLDIFFDHYVSVSHFVQQHVKNVFNTPSSVISPFINQSVFRNKTPWNERSNDILILGYKGYAEPVFQYLHEYYKEKYPSSNIGYRMVKDVTQKELADLLNQHKYYLTLNPSEGFGLPPLEAMACGCAVIGFDSMGGRDYFQHGKNAYIVKYGDFEQLAEYLRKIVLDPNIGEDIAKKAVETASQFSYNRFETEWTKYLSEHIYKT</sequence>
<accession>A0A429Y4F6</accession>
<dbReference type="PANTHER" id="PTHR46401">
    <property type="entry name" value="GLYCOSYLTRANSFERASE WBBK-RELATED"/>
    <property type="match status" value="1"/>
</dbReference>
<gene>
    <name evidence="3" type="ORF">D4T97_005960</name>
</gene>